<sequence length="52" mass="6007">RFEWNPGAQEKIAVACITYLSFDTFRSGSCADDKAFEQRLAENAFFEYLADY</sequence>
<evidence type="ECO:0000313" key="1">
    <source>
        <dbReference type="EMBL" id="OCK87266.1"/>
    </source>
</evidence>
<proteinExistence type="predicted"/>
<reference evidence="1 2" key="1">
    <citation type="journal article" date="2016" name="Nat. Commun.">
        <title>Ectomycorrhizal ecology is imprinted in the genome of the dominant symbiotic fungus Cenococcum geophilum.</title>
        <authorList>
            <consortium name="DOE Joint Genome Institute"/>
            <person name="Peter M."/>
            <person name="Kohler A."/>
            <person name="Ohm R.A."/>
            <person name="Kuo A."/>
            <person name="Krutzmann J."/>
            <person name="Morin E."/>
            <person name="Arend M."/>
            <person name="Barry K.W."/>
            <person name="Binder M."/>
            <person name="Choi C."/>
            <person name="Clum A."/>
            <person name="Copeland A."/>
            <person name="Grisel N."/>
            <person name="Haridas S."/>
            <person name="Kipfer T."/>
            <person name="LaButti K."/>
            <person name="Lindquist E."/>
            <person name="Lipzen A."/>
            <person name="Maire R."/>
            <person name="Meier B."/>
            <person name="Mihaltcheva S."/>
            <person name="Molinier V."/>
            <person name="Murat C."/>
            <person name="Poggeler S."/>
            <person name="Quandt C.A."/>
            <person name="Sperisen C."/>
            <person name="Tritt A."/>
            <person name="Tisserant E."/>
            <person name="Crous P.W."/>
            <person name="Henrissat B."/>
            <person name="Nehls U."/>
            <person name="Egli S."/>
            <person name="Spatafora J.W."/>
            <person name="Grigoriev I.V."/>
            <person name="Martin F.M."/>
        </authorList>
    </citation>
    <scope>NUCLEOTIDE SEQUENCE [LARGE SCALE GENOMIC DNA]</scope>
    <source>
        <strain evidence="1 2">1.58</strain>
    </source>
</reference>
<organism evidence="1 2">
    <name type="scientific">Cenococcum geophilum 1.58</name>
    <dbReference type="NCBI Taxonomy" id="794803"/>
    <lineage>
        <taxon>Eukaryota</taxon>
        <taxon>Fungi</taxon>
        <taxon>Dikarya</taxon>
        <taxon>Ascomycota</taxon>
        <taxon>Pezizomycotina</taxon>
        <taxon>Dothideomycetes</taxon>
        <taxon>Pleosporomycetidae</taxon>
        <taxon>Gloniales</taxon>
        <taxon>Gloniaceae</taxon>
        <taxon>Cenococcum</taxon>
    </lineage>
</organism>
<name>A0ACC8ELU1_9PEZI</name>
<protein>
    <submittedName>
        <fullName evidence="1">Uncharacterized protein</fullName>
    </submittedName>
</protein>
<accession>A0ACC8ELU1</accession>
<gene>
    <name evidence="1" type="ORF">K441DRAFT_360695</name>
</gene>
<dbReference type="Proteomes" id="UP000250078">
    <property type="component" value="Unassembled WGS sequence"/>
</dbReference>
<feature type="non-terminal residue" evidence="1">
    <location>
        <position position="1"/>
    </location>
</feature>
<evidence type="ECO:0000313" key="2">
    <source>
        <dbReference type="Proteomes" id="UP000250078"/>
    </source>
</evidence>
<keyword evidence="2" id="KW-1185">Reference proteome</keyword>
<dbReference type="EMBL" id="KV748264">
    <property type="protein sequence ID" value="OCK87266.1"/>
    <property type="molecule type" value="Genomic_DNA"/>
</dbReference>